<dbReference type="InterPro" id="IPR006968">
    <property type="entry name" value="RUS_fam"/>
</dbReference>
<keyword evidence="6" id="KW-0687">Ribonucleoprotein</keyword>
<feature type="domain" description="Large ribosomal subunit protein uL2 RNA-binding" evidence="8">
    <location>
        <begin position="20"/>
        <end position="97"/>
    </location>
</feature>
<name>A0A445JWY2_GLYSO</name>
<dbReference type="SMART" id="SM01383">
    <property type="entry name" value="Ribosomal_L2"/>
    <property type="match status" value="1"/>
</dbReference>
<evidence type="ECO:0000313" key="9">
    <source>
        <dbReference type="EMBL" id="RZC03005.1"/>
    </source>
</evidence>
<reference evidence="9 10" key="1">
    <citation type="submission" date="2018-09" db="EMBL/GenBank/DDBJ databases">
        <title>A high-quality reference genome of wild soybean provides a powerful tool to mine soybean genomes.</title>
        <authorList>
            <person name="Xie M."/>
            <person name="Chung C.Y.L."/>
            <person name="Li M.-W."/>
            <person name="Wong F.-L."/>
            <person name="Chan T.-F."/>
            <person name="Lam H.-M."/>
        </authorList>
    </citation>
    <scope>NUCLEOTIDE SEQUENCE [LARGE SCALE GENOMIC DNA]</scope>
    <source>
        <strain evidence="10">cv. W05</strain>
        <tissue evidence="9">Hypocotyl of etiolated seedlings</tissue>
    </source>
</reference>
<comment type="similarity">
    <text evidence="2">Belongs to the universal ribosomal protein uL2 family.</text>
</comment>
<dbReference type="Pfam" id="PF00181">
    <property type="entry name" value="Ribosomal_L2_N"/>
    <property type="match status" value="1"/>
</dbReference>
<evidence type="ECO:0000313" key="10">
    <source>
        <dbReference type="Proteomes" id="UP000289340"/>
    </source>
</evidence>
<evidence type="ECO:0000256" key="4">
    <source>
        <dbReference type="ARBA" id="ARBA00022980"/>
    </source>
</evidence>
<keyword evidence="5" id="KW-0496">Mitochondrion</keyword>
<dbReference type="GO" id="GO:0003735">
    <property type="term" value="F:structural constituent of ribosome"/>
    <property type="evidence" value="ECO:0007669"/>
    <property type="project" value="InterPro"/>
</dbReference>
<dbReference type="InterPro" id="IPR027417">
    <property type="entry name" value="P-loop_NTPase"/>
</dbReference>
<dbReference type="EMBL" id="QZWG01000007">
    <property type="protein sequence ID" value="RZC03005.1"/>
    <property type="molecule type" value="Genomic_DNA"/>
</dbReference>
<dbReference type="Gene3D" id="2.40.50.140">
    <property type="entry name" value="Nucleic acid-binding proteins"/>
    <property type="match status" value="1"/>
</dbReference>
<dbReference type="PANTHER" id="PTHR12770">
    <property type="entry name" value="RUS1 FAMILY PROTEIN C16ORF58"/>
    <property type="match status" value="1"/>
</dbReference>
<dbReference type="PANTHER" id="PTHR12770:SF27">
    <property type="entry name" value="PROTEIN ROOT UVB SENSITIVE 5"/>
    <property type="match status" value="1"/>
</dbReference>
<dbReference type="Gene3D" id="3.40.50.300">
    <property type="entry name" value="P-loop containing nucleotide triphosphate hydrolases"/>
    <property type="match status" value="1"/>
</dbReference>
<dbReference type="GO" id="GO:0005739">
    <property type="term" value="C:mitochondrion"/>
    <property type="evidence" value="ECO:0007669"/>
    <property type="project" value="UniProtKB-SubCell"/>
</dbReference>
<keyword evidence="4" id="KW-0689">Ribosomal protein</keyword>
<evidence type="ECO:0000256" key="7">
    <source>
        <dbReference type="ARBA" id="ARBA00078513"/>
    </source>
</evidence>
<dbReference type="FunFam" id="2.40.50.140:FF:000254">
    <property type="entry name" value="Ribosomal protein L2 mitochondrion"/>
    <property type="match status" value="1"/>
</dbReference>
<organism evidence="9 10">
    <name type="scientific">Glycine soja</name>
    <name type="common">Wild soybean</name>
    <dbReference type="NCBI Taxonomy" id="3848"/>
    <lineage>
        <taxon>Eukaryota</taxon>
        <taxon>Viridiplantae</taxon>
        <taxon>Streptophyta</taxon>
        <taxon>Embryophyta</taxon>
        <taxon>Tracheophyta</taxon>
        <taxon>Spermatophyta</taxon>
        <taxon>Magnoliopsida</taxon>
        <taxon>eudicotyledons</taxon>
        <taxon>Gunneridae</taxon>
        <taxon>Pentapetalae</taxon>
        <taxon>rosids</taxon>
        <taxon>fabids</taxon>
        <taxon>Fabales</taxon>
        <taxon>Fabaceae</taxon>
        <taxon>Papilionoideae</taxon>
        <taxon>50 kb inversion clade</taxon>
        <taxon>NPAAA clade</taxon>
        <taxon>indigoferoid/millettioid clade</taxon>
        <taxon>Phaseoleae</taxon>
        <taxon>Glycine</taxon>
        <taxon>Glycine subgen. Soja</taxon>
    </lineage>
</organism>
<dbReference type="InterPro" id="IPR054549">
    <property type="entry name" value="UVB_sens_RUS_dom"/>
</dbReference>
<dbReference type="InterPro" id="IPR012340">
    <property type="entry name" value="NA-bd_OB-fold"/>
</dbReference>
<protein>
    <recommendedName>
        <fullName evidence="7">60S ribosomal protein L2, mitochondrial</fullName>
    </recommendedName>
</protein>
<comment type="caution">
    <text evidence="9">The sequence shown here is derived from an EMBL/GenBank/DDBJ whole genome shotgun (WGS) entry which is preliminary data.</text>
</comment>
<proteinExistence type="inferred from homology"/>
<sequence length="550" mass="61156">MSGVKRALRQFTFGTGKTAGRNSAGRITSFHRGGGAKRLQRTVDHKRNTASSLGVVERIEYDPNRSSKIALVRWIEGVHHRRRQAASANAASPKLLHLDPAATDANSIRGVFALNSMLPHAHAGTSSRELFLSALASKAKGSESESVSSLGIPRFAVAAARAPFFAQRAIGEETLEAVARGLKDPSFRVIQNHFAISGNLGEVAAKEEVWEVVAQLVGLSLGILILDTPGLVKSYGVISLTWLSMRLLHLWLCYESLSVLQFNTINIKRARILVKSHVLHSTVPGCTDSNREVNILAWSQFMKPKIIFGLPLEKMDGVERSYFMVEALIKLYASEKYILMVNQQTEDLRFYVSFKVGATNVSVLRSVWQSFWLSENWDSDDNVRDQIATSLMELEEKFEDFIQKLKDAEWDTQQFNLKVLVELSYFREVDAHLLAHLSQKARNKWDFMEDSLHKSSDSRSIPTNERMHEQPEPIIVLSRRKSFNEKVCNCIISNRIGSGPVPVEPFRAAGPVVVVSGETGCGKTTQLPQYILESEIEAARGAVLVGAVVL</sequence>
<dbReference type="GO" id="GO:1990904">
    <property type="term" value="C:ribonucleoprotein complex"/>
    <property type="evidence" value="ECO:0007669"/>
    <property type="project" value="UniProtKB-KW"/>
</dbReference>
<comment type="subcellular location">
    <subcellularLocation>
        <location evidence="1">Mitochondrion</location>
    </subcellularLocation>
</comment>
<gene>
    <name evidence="9" type="ORF">D0Y65_017893</name>
</gene>
<evidence type="ECO:0000256" key="5">
    <source>
        <dbReference type="ARBA" id="ARBA00023128"/>
    </source>
</evidence>
<accession>A0A445JWY2</accession>
<dbReference type="AlphaFoldDB" id="A0A445JWY2"/>
<evidence type="ECO:0000259" key="8">
    <source>
        <dbReference type="SMART" id="SM01383"/>
    </source>
</evidence>
<dbReference type="Pfam" id="PF04884">
    <property type="entry name" value="UVB_sens_prot"/>
    <property type="match status" value="1"/>
</dbReference>
<comment type="similarity">
    <text evidence="3">Belongs to the RUS1 family.</text>
</comment>
<evidence type="ECO:0000256" key="2">
    <source>
        <dbReference type="ARBA" id="ARBA00005636"/>
    </source>
</evidence>
<dbReference type="GO" id="GO:0006412">
    <property type="term" value="P:translation"/>
    <property type="evidence" value="ECO:0007669"/>
    <property type="project" value="InterPro"/>
</dbReference>
<dbReference type="GO" id="GO:0005840">
    <property type="term" value="C:ribosome"/>
    <property type="evidence" value="ECO:0007669"/>
    <property type="project" value="UniProtKB-KW"/>
</dbReference>
<dbReference type="InterPro" id="IPR022666">
    <property type="entry name" value="Ribosomal_uL2_RNA-bd_dom"/>
</dbReference>
<dbReference type="SUPFAM" id="SSF50249">
    <property type="entry name" value="Nucleic acid-binding proteins"/>
    <property type="match status" value="1"/>
</dbReference>
<dbReference type="Proteomes" id="UP000289340">
    <property type="component" value="Chromosome 7"/>
</dbReference>
<dbReference type="SUPFAM" id="SSF52540">
    <property type="entry name" value="P-loop containing nucleoside triphosphate hydrolases"/>
    <property type="match status" value="1"/>
</dbReference>
<evidence type="ECO:0000256" key="1">
    <source>
        <dbReference type="ARBA" id="ARBA00004173"/>
    </source>
</evidence>
<evidence type="ECO:0000256" key="6">
    <source>
        <dbReference type="ARBA" id="ARBA00023274"/>
    </source>
</evidence>
<keyword evidence="10" id="KW-1185">Reference proteome</keyword>
<evidence type="ECO:0000256" key="3">
    <source>
        <dbReference type="ARBA" id="ARBA00007558"/>
    </source>
</evidence>